<dbReference type="GO" id="GO:0009252">
    <property type="term" value="P:peptidoglycan biosynthetic process"/>
    <property type="evidence" value="ECO:0007669"/>
    <property type="project" value="TreeGrafter"/>
</dbReference>
<dbReference type="SUPFAM" id="SSF51419">
    <property type="entry name" value="PLP-binding barrel"/>
    <property type="match status" value="1"/>
</dbReference>
<dbReference type="PANTHER" id="PTHR30511:SF0">
    <property type="entry name" value="ALANINE RACEMASE, CATABOLIC-RELATED"/>
    <property type="match status" value="1"/>
</dbReference>
<feature type="modified residue" description="N6-(pyridoxal phosphate)lysine" evidence="4">
    <location>
        <position position="32"/>
    </location>
</feature>
<accession>A0A3P3VYN0</accession>
<dbReference type="RefSeq" id="WP_124970675.1">
    <property type="nucleotide sequence ID" value="NZ_RQVS01000004.1"/>
</dbReference>
<dbReference type="Proteomes" id="UP000274391">
    <property type="component" value="Unassembled WGS sequence"/>
</dbReference>
<evidence type="ECO:0000256" key="2">
    <source>
        <dbReference type="ARBA" id="ARBA00022898"/>
    </source>
</evidence>
<dbReference type="GO" id="GO:0008784">
    <property type="term" value="F:alanine racemase activity"/>
    <property type="evidence" value="ECO:0007669"/>
    <property type="project" value="InterPro"/>
</dbReference>
<evidence type="ECO:0000256" key="4">
    <source>
        <dbReference type="PIRSR" id="PIRSR600821-50"/>
    </source>
</evidence>
<name>A0A3P3VYN0_9MICO</name>
<keyword evidence="3" id="KW-0413">Isomerase</keyword>
<dbReference type="OrthoDB" id="9813814at2"/>
<dbReference type="AlphaFoldDB" id="A0A3P3VYN0"/>
<dbReference type="Pfam" id="PF01168">
    <property type="entry name" value="Ala_racemase_N"/>
    <property type="match status" value="1"/>
</dbReference>
<dbReference type="Pfam" id="PF00842">
    <property type="entry name" value="Ala_racemase_C"/>
    <property type="match status" value="1"/>
</dbReference>
<dbReference type="PANTHER" id="PTHR30511">
    <property type="entry name" value="ALANINE RACEMASE"/>
    <property type="match status" value="1"/>
</dbReference>
<dbReference type="InterPro" id="IPR009006">
    <property type="entry name" value="Ala_racemase/Decarboxylase_C"/>
</dbReference>
<dbReference type="EMBL" id="RQVS01000004">
    <property type="protein sequence ID" value="RRJ87594.1"/>
    <property type="molecule type" value="Genomic_DNA"/>
</dbReference>
<comment type="caution">
    <text evidence="6">The sequence shown here is derived from an EMBL/GenBank/DDBJ whole genome shotgun (WGS) entry which is preliminary data.</text>
</comment>
<dbReference type="InterPro" id="IPR011079">
    <property type="entry name" value="Ala_racemase_C"/>
</dbReference>
<dbReference type="SMART" id="SM01005">
    <property type="entry name" value="Ala_racemase_C"/>
    <property type="match status" value="1"/>
</dbReference>
<dbReference type="GO" id="GO:0005829">
    <property type="term" value="C:cytosol"/>
    <property type="evidence" value="ECO:0007669"/>
    <property type="project" value="TreeGrafter"/>
</dbReference>
<dbReference type="Gene3D" id="2.40.37.10">
    <property type="entry name" value="Lyase, Ornithine Decarboxylase, Chain A, domain 1"/>
    <property type="match status" value="3"/>
</dbReference>
<organism evidence="6 7">
    <name type="scientific">Gulosibacter macacae</name>
    <dbReference type="NCBI Taxonomy" id="2488791"/>
    <lineage>
        <taxon>Bacteria</taxon>
        <taxon>Bacillati</taxon>
        <taxon>Actinomycetota</taxon>
        <taxon>Actinomycetes</taxon>
        <taxon>Micrococcales</taxon>
        <taxon>Microbacteriaceae</taxon>
        <taxon>Gulosibacter</taxon>
    </lineage>
</organism>
<evidence type="ECO:0000256" key="3">
    <source>
        <dbReference type="ARBA" id="ARBA00023235"/>
    </source>
</evidence>
<dbReference type="InterPro" id="IPR029066">
    <property type="entry name" value="PLP-binding_barrel"/>
</dbReference>
<dbReference type="Gene3D" id="3.20.20.10">
    <property type="entry name" value="Alanine racemase"/>
    <property type="match status" value="1"/>
</dbReference>
<evidence type="ECO:0000313" key="7">
    <source>
        <dbReference type="Proteomes" id="UP000274391"/>
    </source>
</evidence>
<dbReference type="SUPFAM" id="SSF50621">
    <property type="entry name" value="Alanine racemase C-terminal domain-like"/>
    <property type="match status" value="2"/>
</dbReference>
<keyword evidence="7" id="KW-1185">Reference proteome</keyword>
<gene>
    <name evidence="6" type="ORF">EG850_04640</name>
</gene>
<feature type="domain" description="Alanine racemase C-terminal" evidence="5">
    <location>
        <begin position="494"/>
        <end position="620"/>
    </location>
</feature>
<dbReference type="InterPro" id="IPR001608">
    <property type="entry name" value="Ala_racemase_N"/>
</dbReference>
<keyword evidence="2 4" id="KW-0663">Pyridoxal phosphate</keyword>
<dbReference type="PRINTS" id="PR00992">
    <property type="entry name" value="ALARACEMASE"/>
</dbReference>
<sequence>MIPTIDVDLEAIEHNYRAFSDAVGVAVMPIVKASGYGHGALPVARTVAAAGAKWIGVADASEGIALRAAGLDTRILTWLHSAGETWESVIAGQLDIAVSSMEQLAVVAAAAEDRRRGSHAATVDVHIKLDTGLGRNGAPIEEWRTLFAHARDLERGGRIHIAGMMSHISGTSADDDLAQVAQFDRAREIAAEVGLHPQLLHLAATGAALKYPQARYDLVRLGISLYGLAPDTDGTADALGLRPALRLRAPIRRLAGRWAVGVGQGDGLPPLRGELPPLIDDSGEQWRIDEVTPVHLFVSPLGEAPDVEDAAFAPDASVPSPRQLTVIARPGEGGATADDWAAATQTINYEVTTRLTGRIAREYTPALPSDDARRVAWPPIEDPGRAVTAPQRQAVIDLELLARRLQRLARRAATVGANRRDLAYAVDVSSDAYGHGLAEVLPFIRDTGLPIVVRTRNDLEALRLRGVDGVLAPDAPTSTRAVYGLDPADPLPSTLSLRSELIGIKRVQAGQHVSYGYQWEAKEPTTLGLLPIGYADALPRAAFGHARVTIGGWQVPVVGRIAMDQVVLDLGDFECWPGMRVQVWGNEGNDVKLSEWASWTGWAPESLCANLGERVERIYTGRKTSGFRL</sequence>
<evidence type="ECO:0000259" key="5">
    <source>
        <dbReference type="SMART" id="SM01005"/>
    </source>
</evidence>
<reference evidence="6 7" key="1">
    <citation type="submission" date="2018-11" db="EMBL/GenBank/DDBJ databases">
        <title>YIM 102482-1 draft genome.</title>
        <authorList>
            <person name="Li G."/>
            <person name="Jiang Y."/>
        </authorList>
    </citation>
    <scope>NUCLEOTIDE SEQUENCE [LARGE SCALE GENOMIC DNA]</scope>
    <source>
        <strain evidence="6 7">YIM 102482-1</strain>
    </source>
</reference>
<dbReference type="GO" id="GO:0030170">
    <property type="term" value="F:pyridoxal phosphate binding"/>
    <property type="evidence" value="ECO:0007669"/>
    <property type="project" value="TreeGrafter"/>
</dbReference>
<protein>
    <recommendedName>
        <fullName evidence="5">Alanine racemase C-terminal domain-containing protein</fullName>
    </recommendedName>
</protein>
<dbReference type="GO" id="GO:0030632">
    <property type="term" value="P:D-alanine biosynthetic process"/>
    <property type="evidence" value="ECO:0007669"/>
    <property type="project" value="TreeGrafter"/>
</dbReference>
<comment type="cofactor">
    <cofactor evidence="1 4">
        <name>pyridoxal 5'-phosphate</name>
        <dbReference type="ChEBI" id="CHEBI:597326"/>
    </cofactor>
</comment>
<evidence type="ECO:0000313" key="6">
    <source>
        <dbReference type="EMBL" id="RRJ87594.1"/>
    </source>
</evidence>
<dbReference type="InterPro" id="IPR000821">
    <property type="entry name" value="Ala_racemase"/>
</dbReference>
<proteinExistence type="predicted"/>
<evidence type="ECO:0000256" key="1">
    <source>
        <dbReference type="ARBA" id="ARBA00001933"/>
    </source>
</evidence>